<dbReference type="EMBL" id="BRVP01000019">
    <property type="protein sequence ID" value="GLB53546.1"/>
    <property type="molecule type" value="Genomic_DNA"/>
</dbReference>
<dbReference type="Proteomes" id="UP001143545">
    <property type="component" value="Unassembled WGS sequence"/>
</dbReference>
<dbReference type="InterPro" id="IPR045470">
    <property type="entry name" value="DUF6495"/>
</dbReference>
<accession>A0A9W6B6Q5</accession>
<evidence type="ECO:0000313" key="2">
    <source>
        <dbReference type="Proteomes" id="UP001143545"/>
    </source>
</evidence>
<keyword evidence="2" id="KW-1185">Reference proteome</keyword>
<evidence type="ECO:0000313" key="1">
    <source>
        <dbReference type="EMBL" id="GLB53546.1"/>
    </source>
</evidence>
<dbReference type="Pfam" id="PF20105">
    <property type="entry name" value="DUF6495"/>
    <property type="match status" value="1"/>
</dbReference>
<proteinExistence type="predicted"/>
<gene>
    <name evidence="1" type="ORF">NBRC110019_25870</name>
</gene>
<dbReference type="AlphaFoldDB" id="A0A9W6B6Q5"/>
<protein>
    <recommendedName>
        <fullName evidence="3">Histidyl-tRNA synthetase</fullName>
    </recommendedName>
</protein>
<comment type="caution">
    <text evidence="1">The sequence shown here is derived from an EMBL/GenBank/DDBJ whole genome shotgun (WGS) entry which is preliminary data.</text>
</comment>
<sequence>MKYSRLTKEQLEEMHEEFSRFLATQQITADEWNKIKIESPDVAEQEIDIFSDLVWEKVLENVVYADKVDQQNIFLFYFGEKDMKLIAFKVSNVAIDLTTNKGMEWLIANCKEDTVRVFKANKAYSVDKKMDIFTLIQQGAVISKGELYNHFSTVIG</sequence>
<dbReference type="RefSeq" id="WP_281755586.1">
    <property type="nucleotide sequence ID" value="NZ_BRVP01000019.1"/>
</dbReference>
<evidence type="ECO:0008006" key="3">
    <source>
        <dbReference type="Google" id="ProtNLM"/>
    </source>
</evidence>
<name>A0A9W6B6Q5_9FLAO</name>
<organism evidence="1 2">
    <name type="scientific">Neptunitalea chrysea</name>
    <dbReference type="NCBI Taxonomy" id="1647581"/>
    <lineage>
        <taxon>Bacteria</taxon>
        <taxon>Pseudomonadati</taxon>
        <taxon>Bacteroidota</taxon>
        <taxon>Flavobacteriia</taxon>
        <taxon>Flavobacteriales</taxon>
        <taxon>Flavobacteriaceae</taxon>
        <taxon>Neptunitalea</taxon>
    </lineage>
</organism>
<reference evidence="1" key="1">
    <citation type="submission" date="2022-07" db="EMBL/GenBank/DDBJ databases">
        <title>Taxonomy of Novel Oxalotrophic and Methylotrophic Bacteria.</title>
        <authorList>
            <person name="Sahin N."/>
            <person name="Tani A."/>
        </authorList>
    </citation>
    <scope>NUCLEOTIDE SEQUENCE</scope>
    <source>
        <strain evidence="1">AM327</strain>
    </source>
</reference>